<name>A0A0G0YZ94_9BACT</name>
<keyword evidence="3" id="KW-0408">Iron</keyword>
<dbReference type="Proteomes" id="UP000034516">
    <property type="component" value="Unassembled WGS sequence"/>
</dbReference>
<comment type="caution">
    <text evidence="6">The sequence shown here is derived from an EMBL/GenBank/DDBJ whole genome shotgun (WGS) entry which is preliminary data.</text>
</comment>
<sequence length="207" mass="23803">MNQFLALYKELLKKHGRPQGQWGLWCQRPKTKHDREEVIIGAILTQNTNWQNVNKAMGNLERAKKCSLKLILALALPKLAALIRPSGFYKTKAKYLQGVAKYVLENGGAGKLMKQEPLELRAELLRLKGVGPETADSILLYGLDSPVFVIDEYTRRLVKGRRIASNLNYEYLRKLFETNLPKRFELYQDLHALIVEEGKDRKLVIRN</sequence>
<evidence type="ECO:0000313" key="6">
    <source>
        <dbReference type="EMBL" id="KKS41897.1"/>
    </source>
</evidence>
<dbReference type="GO" id="GO:0046872">
    <property type="term" value="F:metal ion binding"/>
    <property type="evidence" value="ECO:0007669"/>
    <property type="project" value="UniProtKB-KW"/>
</dbReference>
<dbReference type="InterPro" id="IPR011257">
    <property type="entry name" value="DNA_glycosylase"/>
</dbReference>
<dbReference type="GO" id="GO:0003824">
    <property type="term" value="F:catalytic activity"/>
    <property type="evidence" value="ECO:0007669"/>
    <property type="project" value="InterPro"/>
</dbReference>
<evidence type="ECO:0000256" key="2">
    <source>
        <dbReference type="ARBA" id="ARBA00022723"/>
    </source>
</evidence>
<accession>A0A0G0YZ94</accession>
<dbReference type="GO" id="GO:0006284">
    <property type="term" value="P:base-excision repair"/>
    <property type="evidence" value="ECO:0007669"/>
    <property type="project" value="InterPro"/>
</dbReference>
<evidence type="ECO:0000256" key="4">
    <source>
        <dbReference type="ARBA" id="ARBA00023014"/>
    </source>
</evidence>
<reference evidence="6 7" key="1">
    <citation type="journal article" date="2015" name="Nature">
        <title>rRNA introns, odd ribosomes, and small enigmatic genomes across a large radiation of phyla.</title>
        <authorList>
            <person name="Brown C.T."/>
            <person name="Hug L.A."/>
            <person name="Thomas B.C."/>
            <person name="Sharon I."/>
            <person name="Castelle C.J."/>
            <person name="Singh A."/>
            <person name="Wilkins M.J."/>
            <person name="Williams K.H."/>
            <person name="Banfield J.F."/>
        </authorList>
    </citation>
    <scope>NUCLEOTIDE SEQUENCE [LARGE SCALE GENOMIC DNA]</scope>
</reference>
<dbReference type="PIRSF" id="PIRSF001435">
    <property type="entry name" value="Nth"/>
    <property type="match status" value="1"/>
</dbReference>
<dbReference type="Pfam" id="PF00730">
    <property type="entry name" value="HhH-GPD"/>
    <property type="match status" value="1"/>
</dbReference>
<dbReference type="CDD" id="cd00056">
    <property type="entry name" value="ENDO3c"/>
    <property type="match status" value="1"/>
</dbReference>
<keyword evidence="1" id="KW-0004">4Fe-4S</keyword>
<evidence type="ECO:0000259" key="5">
    <source>
        <dbReference type="SMART" id="SM00478"/>
    </source>
</evidence>
<dbReference type="InterPro" id="IPR003265">
    <property type="entry name" value="HhH-GPD_domain"/>
</dbReference>
<evidence type="ECO:0000256" key="3">
    <source>
        <dbReference type="ARBA" id="ARBA00023004"/>
    </source>
</evidence>
<evidence type="ECO:0000256" key="1">
    <source>
        <dbReference type="ARBA" id="ARBA00022485"/>
    </source>
</evidence>
<dbReference type="AlphaFoldDB" id="A0A0G0YZ94"/>
<keyword evidence="2" id="KW-0479">Metal-binding</keyword>
<protein>
    <submittedName>
        <fullName evidence="6">HhH-GPD family protein</fullName>
    </submittedName>
</protein>
<dbReference type="SMART" id="SM00478">
    <property type="entry name" value="ENDO3c"/>
    <property type="match status" value="1"/>
</dbReference>
<organism evidence="6 7">
    <name type="scientific">Candidatus Kuenenbacteria bacterium GW2011_GWA2_42_15</name>
    <dbReference type="NCBI Taxonomy" id="1618677"/>
    <lineage>
        <taxon>Bacteria</taxon>
        <taxon>Candidatus Kueneniibacteriota</taxon>
    </lineage>
</organism>
<dbReference type="PATRIC" id="fig|1618677.3.peg.431"/>
<dbReference type="PANTHER" id="PTHR10359:SF19">
    <property type="entry name" value="DNA REPAIR GLYCOSYLASE MJ1434-RELATED"/>
    <property type="match status" value="1"/>
</dbReference>
<gene>
    <name evidence="6" type="ORF">UV02_C0022G0007</name>
</gene>
<proteinExistence type="predicted"/>
<feature type="domain" description="HhH-GPD" evidence="5">
    <location>
        <begin position="44"/>
        <end position="200"/>
    </location>
</feature>
<dbReference type="GO" id="GO:0051539">
    <property type="term" value="F:4 iron, 4 sulfur cluster binding"/>
    <property type="evidence" value="ECO:0007669"/>
    <property type="project" value="UniProtKB-KW"/>
</dbReference>
<evidence type="ECO:0000313" key="7">
    <source>
        <dbReference type="Proteomes" id="UP000034516"/>
    </source>
</evidence>
<dbReference type="SUPFAM" id="SSF48150">
    <property type="entry name" value="DNA-glycosylase"/>
    <property type="match status" value="1"/>
</dbReference>
<keyword evidence="4" id="KW-0411">Iron-sulfur</keyword>
<dbReference type="EMBL" id="LCCW01000022">
    <property type="protein sequence ID" value="KKS41897.1"/>
    <property type="molecule type" value="Genomic_DNA"/>
</dbReference>
<dbReference type="Gene3D" id="1.10.340.30">
    <property type="entry name" value="Hypothetical protein, domain 2"/>
    <property type="match status" value="1"/>
</dbReference>
<dbReference type="PANTHER" id="PTHR10359">
    <property type="entry name" value="A/G-SPECIFIC ADENINE GLYCOSYLASE/ENDONUCLEASE III"/>
    <property type="match status" value="1"/>
</dbReference>